<dbReference type="InterPro" id="IPR027417">
    <property type="entry name" value="P-loop_NTPase"/>
</dbReference>
<dbReference type="Gene3D" id="3.30.460.10">
    <property type="entry name" value="Beta Polymerase, domain 2"/>
    <property type="match status" value="1"/>
</dbReference>
<dbReference type="EMBL" id="CP019645">
    <property type="protein sequence ID" value="AQQ58860.1"/>
    <property type="molecule type" value="Genomic_DNA"/>
</dbReference>
<organism evidence="1 2">
    <name type="scientific">Helicobacter bilis</name>
    <dbReference type="NCBI Taxonomy" id="37372"/>
    <lineage>
        <taxon>Bacteria</taxon>
        <taxon>Pseudomonadati</taxon>
        <taxon>Campylobacterota</taxon>
        <taxon>Epsilonproteobacteria</taxon>
        <taxon>Campylobacterales</taxon>
        <taxon>Helicobacteraceae</taxon>
        <taxon>Helicobacter</taxon>
    </lineage>
</organism>
<evidence type="ECO:0000313" key="2">
    <source>
        <dbReference type="Proteomes" id="UP000188298"/>
    </source>
</evidence>
<accession>A0A1Q2LEL7</accession>
<gene>
    <name evidence="1" type="ORF">XJ32_00730</name>
</gene>
<protein>
    <submittedName>
        <fullName evidence="1">Uncharacterized protein</fullName>
    </submittedName>
</protein>
<dbReference type="RefSeq" id="WP_077388002.1">
    <property type="nucleotide sequence ID" value="NZ_CP019645.1"/>
</dbReference>
<dbReference type="Gene3D" id="3.40.50.300">
    <property type="entry name" value="P-loop containing nucleotide triphosphate hydrolases"/>
    <property type="match status" value="1"/>
</dbReference>
<evidence type="ECO:0000313" key="1">
    <source>
        <dbReference type="EMBL" id="AQQ58860.1"/>
    </source>
</evidence>
<dbReference type="KEGG" id="hbl:XJ32_00730"/>
<dbReference type="AlphaFoldDB" id="A0A1Q2LEL7"/>
<dbReference type="Proteomes" id="UP000188298">
    <property type="component" value="Chromosome"/>
</dbReference>
<dbReference type="InterPro" id="IPR043519">
    <property type="entry name" value="NT_sf"/>
</dbReference>
<sequence>MRFFILGNINAGKSTFTEFIYKIMCQLGKYEILRIDDFRKKYGDGSEKSEIKIARYFAKTILETENAIVELCGFGYAAKEILKKMRDNSCVVLYINAPLQICLERIEAKRKIFESNNHFAESTKIADTIRLLDTTLKSGKLYEMWDRIALGWHTIEQDDFMEAISKLPLKQYHYTGEMINILKKNGFNKLISYGSLGRLDMSLYSDIDLILLSKFSKEQVFDMMQAHLQEIFKESVMFVLGEKIVILKDDIMVELAIIQSFKEYVKYYCGSYINNVSKTILLGGKKLCGMITKVTQAYRDSSLYKNESYDLKLCKDKIQYYFFFLKKMAIENDCFRFYFYNNLIIDSIVRYLCIKEGIVMYLYCPKHINHIMAKYKIKYLVYDMSRDKHSHIKKVKTFVERWIE</sequence>
<name>A0A1Q2LEL7_9HELI</name>
<dbReference type="SUPFAM" id="SSF52540">
    <property type="entry name" value="P-loop containing nucleoside triphosphate hydrolases"/>
    <property type="match status" value="1"/>
</dbReference>
<proteinExistence type="predicted"/>
<reference evidence="1 2" key="1">
    <citation type="submission" date="2017-02" db="EMBL/GenBank/DDBJ databases">
        <title>Whole genome sequencing of Helicobacter bilis strain AAQJH.</title>
        <authorList>
            <person name="Conlan S."/>
            <person name="Thomas P.J."/>
            <person name="Mullikin J."/>
            <person name="Palmore T.N."/>
            <person name="Frank K.M."/>
            <person name="Segre J.A."/>
        </authorList>
    </citation>
    <scope>NUCLEOTIDE SEQUENCE [LARGE SCALE GENOMIC DNA]</scope>
    <source>
        <strain evidence="1 2">AAQJH</strain>
    </source>
</reference>